<reference evidence="2" key="1">
    <citation type="journal article" date="2022" name="Nat. Microbiol.">
        <title>Unique mobile elements and scalable gene flow at the prokaryote-eukaryote boundary revealed by circularized Asgard archaea genomes.</title>
        <authorList>
            <person name="Wu F."/>
            <person name="Speth D.R."/>
            <person name="Philosof A."/>
            <person name="Cremiere A."/>
            <person name="Narayanan A."/>
            <person name="Barco R.A."/>
            <person name="Connon S.A."/>
            <person name="Amend J.P."/>
            <person name="Antoshechkin I.A."/>
            <person name="Orphan V.J."/>
        </authorList>
    </citation>
    <scope>NUCLEOTIDE SEQUENCE</scope>
    <source>
        <strain evidence="2">PR6</strain>
    </source>
</reference>
<dbReference type="AlphaFoldDB" id="A0A9Y1FQ25"/>
<accession>A0A9Y1FQ25</accession>
<protein>
    <submittedName>
        <fullName evidence="2">Aminoglycoside phosphotransferase family protein</fullName>
    </submittedName>
</protein>
<sequence length="277" mass="33044">MILSEKQIELINKKVRIFFHFNSSEKLKWIKMEKGFSNTKFIIKSRNDEPLSVCKIYNNDPIISARKRLQNEKRALELFGGKVAPELIWTDNSTILCYKYIKGKEIINLTNEERKNIEEELVKTIEFVHNYNNLSLKENKEQYSQLSSFYSTILDNYEKMNLSVPKHISKQFSLIRNSLKNLYLSMESERIKISYIHGDLVPLNIIVEKNQVSFIDFEYFRIDIPIFDYLYFNYFADKHQLKIKLPVILKNKEIKNVYTNLIKLLNIYWSLSNEIEL</sequence>
<dbReference type="InterPro" id="IPR002575">
    <property type="entry name" value="Aminoglycoside_PTrfase"/>
</dbReference>
<dbReference type="EMBL" id="CP084167">
    <property type="protein sequence ID" value="UJG44158.1"/>
    <property type="molecule type" value="Genomic_DNA"/>
</dbReference>
<proteinExistence type="predicted"/>
<organism evidence="2">
    <name type="scientific">Candidatus Heimdallarchaeum endolithica</name>
    <dbReference type="NCBI Taxonomy" id="2876572"/>
    <lineage>
        <taxon>Archaea</taxon>
        <taxon>Promethearchaeati</taxon>
        <taxon>Candidatus Heimdallarchaeota</taxon>
        <taxon>Candidatus Heimdallarchaeia (ex Rinke et al. 2021) (nom. nud.)</taxon>
        <taxon>Candidatus Heimdallarchaeales</taxon>
        <taxon>Candidatus Heimdallarchaeaceae</taxon>
        <taxon>Candidatus Heimdallarchaeum</taxon>
    </lineage>
</organism>
<dbReference type="Gene3D" id="3.90.1200.10">
    <property type="match status" value="1"/>
</dbReference>
<name>A0A9Y1FQ25_9ARCH</name>
<evidence type="ECO:0000313" key="2">
    <source>
        <dbReference type="EMBL" id="UJG44158.1"/>
    </source>
</evidence>
<evidence type="ECO:0000259" key="1">
    <source>
        <dbReference type="Pfam" id="PF01636"/>
    </source>
</evidence>
<dbReference type="Proteomes" id="UP001200513">
    <property type="component" value="Chromosome"/>
</dbReference>
<dbReference type="Pfam" id="PF01636">
    <property type="entry name" value="APH"/>
    <property type="match status" value="1"/>
</dbReference>
<dbReference type="InterPro" id="IPR011009">
    <property type="entry name" value="Kinase-like_dom_sf"/>
</dbReference>
<gene>
    <name evidence="2" type="ORF">K9W46_03005</name>
</gene>
<feature type="domain" description="Aminoglycoside phosphotransferase" evidence="1">
    <location>
        <begin position="33"/>
        <end position="230"/>
    </location>
</feature>
<dbReference type="SUPFAM" id="SSF56112">
    <property type="entry name" value="Protein kinase-like (PK-like)"/>
    <property type="match status" value="1"/>
</dbReference>